<dbReference type="GO" id="GO:0016787">
    <property type="term" value="F:hydrolase activity"/>
    <property type="evidence" value="ECO:0007669"/>
    <property type="project" value="UniProtKB-KW"/>
</dbReference>
<dbReference type="SUPFAM" id="SSF53474">
    <property type="entry name" value="alpha/beta-Hydrolases"/>
    <property type="match status" value="1"/>
</dbReference>
<dbReference type="Gene3D" id="3.40.50.1820">
    <property type="entry name" value="alpha/beta hydrolase"/>
    <property type="match status" value="1"/>
</dbReference>
<dbReference type="InterPro" id="IPR029058">
    <property type="entry name" value="AB_hydrolase_fold"/>
</dbReference>
<organism evidence="1 2">
    <name type="scientific">Caballeronia ptereochthonis</name>
    <dbReference type="NCBI Taxonomy" id="1777144"/>
    <lineage>
        <taxon>Bacteria</taxon>
        <taxon>Pseudomonadati</taxon>
        <taxon>Pseudomonadota</taxon>
        <taxon>Betaproteobacteria</taxon>
        <taxon>Burkholderiales</taxon>
        <taxon>Burkholderiaceae</taxon>
        <taxon>Caballeronia</taxon>
    </lineage>
</organism>
<dbReference type="EMBL" id="FCOB02000007">
    <property type="protein sequence ID" value="SAK57817.1"/>
    <property type="molecule type" value="Genomic_DNA"/>
</dbReference>
<dbReference type="Proteomes" id="UP000054978">
    <property type="component" value="Unassembled WGS sequence"/>
</dbReference>
<dbReference type="AlphaFoldDB" id="A0A158ALB2"/>
<dbReference type="Pfam" id="PF06821">
    <property type="entry name" value="Ser_hydrolase"/>
    <property type="match status" value="1"/>
</dbReference>
<evidence type="ECO:0000313" key="2">
    <source>
        <dbReference type="Proteomes" id="UP000054978"/>
    </source>
</evidence>
<reference evidence="1" key="1">
    <citation type="submission" date="2016-01" db="EMBL/GenBank/DDBJ databases">
        <authorList>
            <person name="Peeters C."/>
        </authorList>
    </citation>
    <scope>NUCLEOTIDE SEQUENCE [LARGE SCALE GENOMIC DNA]</scope>
    <source>
        <strain evidence="1">LMG 29326</strain>
    </source>
</reference>
<protein>
    <submittedName>
        <fullName evidence="1">Alpha/beta hydrolase</fullName>
    </submittedName>
</protein>
<dbReference type="RefSeq" id="WP_087044657.1">
    <property type="nucleotide sequence ID" value="NZ_FCOB02000007.1"/>
</dbReference>
<keyword evidence="2" id="KW-1185">Reference proteome</keyword>
<evidence type="ECO:0000313" key="1">
    <source>
        <dbReference type="EMBL" id="SAK57817.1"/>
    </source>
</evidence>
<gene>
    <name evidence="1" type="ORF">AWB83_01923</name>
</gene>
<accession>A0A158ALB2</accession>
<dbReference type="InterPro" id="IPR010662">
    <property type="entry name" value="RBBP9/YdeN"/>
</dbReference>
<proteinExistence type="predicted"/>
<dbReference type="OrthoDB" id="9804993at2"/>
<comment type="caution">
    <text evidence="1">The sequence shown here is derived from an EMBL/GenBank/DDBJ whole genome shotgun (WGS) entry which is preliminary data.</text>
</comment>
<dbReference type="STRING" id="1777144.AWB83_01923"/>
<name>A0A158ALB2_9BURK</name>
<sequence length="192" mass="20616">MSNSNITSATVLIIPGLREHVADHWQTLLAQKLPRVQSVAPLEHDKLSCAARVDAIERALGSIEGPVVVVAHSAGVMMLAHWASRYASRAIHGALLAAPADLETPMPPGYPTIDALNQHGWLPIPRSALPFPSIVAASSNDPLTRLARAREFARAWGSRFVELGDVGHLNPASGFGEWPLAETFISELAKSR</sequence>
<keyword evidence="1" id="KW-0378">Hydrolase</keyword>